<protein>
    <submittedName>
        <fullName evidence="7">Uncharacterized protein</fullName>
    </submittedName>
</protein>
<keyword evidence="8" id="KW-1185">Reference proteome</keyword>
<evidence type="ECO:0000313" key="7">
    <source>
        <dbReference type="EMBL" id="KAE8697609.1"/>
    </source>
</evidence>
<dbReference type="GO" id="GO:0032979">
    <property type="term" value="P:protein insertion into mitochondrial inner membrane from matrix"/>
    <property type="evidence" value="ECO:0007669"/>
    <property type="project" value="TreeGrafter"/>
</dbReference>
<dbReference type="GO" id="GO:0005743">
    <property type="term" value="C:mitochondrial inner membrane"/>
    <property type="evidence" value="ECO:0007669"/>
    <property type="project" value="TreeGrafter"/>
</dbReference>
<dbReference type="EMBL" id="VEPZ02001050">
    <property type="protein sequence ID" value="KAE8697609.1"/>
    <property type="molecule type" value="Genomic_DNA"/>
</dbReference>
<evidence type="ECO:0000256" key="1">
    <source>
        <dbReference type="ARBA" id="ARBA00004141"/>
    </source>
</evidence>
<dbReference type="InterPro" id="IPR001708">
    <property type="entry name" value="YidC/ALB3/OXA1/COX18"/>
</dbReference>
<keyword evidence="3" id="KW-0812">Transmembrane</keyword>
<dbReference type="AlphaFoldDB" id="A0A6A3A355"/>
<sequence>MRSPSSSDSWSPATAPASSASCLVFKEGLLELGLVIHPQVNDKADKFELIGEVAEVLNDGAVEAVDSQALAVSEVAVAAADCWWAAIAVTTLLIRGATLPLLINQLKASTKMTVLMRPRLEEIREQMASKTMPCLQIWRDTLYSTERALYSGAHLCQLLHSHLTTPDSLYSFPVLTALTFFITVEASCNMQEGMEGNSSAATMKNVSRVLALLTVPFTMSFPKCHLCVLYADGIFTSIYSTGDILLLDYIKFVSLSYDLVLKAAGVKKALGIPEIPNQPAATAQRPPIGLYSALKQTLQQARKAAEGSASVSTAPTKVSNRSISSSSTISQRIRQLEKQVKGRKKKKR</sequence>
<evidence type="ECO:0000313" key="8">
    <source>
        <dbReference type="Proteomes" id="UP000436088"/>
    </source>
</evidence>
<evidence type="ECO:0000256" key="3">
    <source>
        <dbReference type="ARBA" id="ARBA00022692"/>
    </source>
</evidence>
<organism evidence="7 8">
    <name type="scientific">Hibiscus syriacus</name>
    <name type="common">Rose of Sharon</name>
    <dbReference type="NCBI Taxonomy" id="106335"/>
    <lineage>
        <taxon>Eukaryota</taxon>
        <taxon>Viridiplantae</taxon>
        <taxon>Streptophyta</taxon>
        <taxon>Embryophyta</taxon>
        <taxon>Tracheophyta</taxon>
        <taxon>Spermatophyta</taxon>
        <taxon>Magnoliopsida</taxon>
        <taxon>eudicotyledons</taxon>
        <taxon>Gunneridae</taxon>
        <taxon>Pentapetalae</taxon>
        <taxon>rosids</taxon>
        <taxon>malvids</taxon>
        <taxon>Malvales</taxon>
        <taxon>Malvaceae</taxon>
        <taxon>Malvoideae</taxon>
        <taxon>Hibiscus</taxon>
    </lineage>
</organism>
<dbReference type="GO" id="GO:0032977">
    <property type="term" value="F:membrane insertase activity"/>
    <property type="evidence" value="ECO:0007669"/>
    <property type="project" value="InterPro"/>
</dbReference>
<dbReference type="PROSITE" id="PS51257">
    <property type="entry name" value="PROKAR_LIPOPROTEIN"/>
    <property type="match status" value="1"/>
</dbReference>
<name>A0A6A3A355_HIBSY</name>
<feature type="region of interest" description="Disordered" evidence="6">
    <location>
        <begin position="305"/>
        <end position="348"/>
    </location>
</feature>
<dbReference type="Proteomes" id="UP000436088">
    <property type="component" value="Unassembled WGS sequence"/>
</dbReference>
<evidence type="ECO:0000256" key="5">
    <source>
        <dbReference type="ARBA" id="ARBA00023136"/>
    </source>
</evidence>
<feature type="compositionally biased region" description="Polar residues" evidence="6">
    <location>
        <begin position="309"/>
        <end position="318"/>
    </location>
</feature>
<comment type="subcellular location">
    <subcellularLocation>
        <location evidence="1">Membrane</location>
        <topology evidence="1">Multi-pass membrane protein</topology>
    </subcellularLocation>
</comment>
<evidence type="ECO:0000256" key="6">
    <source>
        <dbReference type="SAM" id="MobiDB-lite"/>
    </source>
</evidence>
<accession>A0A6A3A355</accession>
<dbReference type="PANTHER" id="PTHR12428">
    <property type="entry name" value="OXA1"/>
    <property type="match status" value="1"/>
</dbReference>
<proteinExistence type="inferred from homology"/>
<comment type="caution">
    <text evidence="7">The sequence shown here is derived from an EMBL/GenBank/DDBJ whole genome shotgun (WGS) entry which is preliminary data.</text>
</comment>
<comment type="similarity">
    <text evidence="2">Belongs to the OXA1/ALB3/YidC (TC 2.A.9.2) family.</text>
</comment>
<keyword evidence="5" id="KW-0472">Membrane</keyword>
<feature type="compositionally biased region" description="Low complexity" evidence="6">
    <location>
        <begin position="319"/>
        <end position="333"/>
    </location>
</feature>
<reference evidence="7" key="1">
    <citation type="submission" date="2019-09" db="EMBL/GenBank/DDBJ databases">
        <title>Draft genome information of white flower Hibiscus syriacus.</title>
        <authorList>
            <person name="Kim Y.-M."/>
        </authorList>
    </citation>
    <scope>NUCLEOTIDE SEQUENCE [LARGE SCALE GENOMIC DNA]</scope>
    <source>
        <strain evidence="7">YM2019G1</strain>
    </source>
</reference>
<evidence type="ECO:0000256" key="4">
    <source>
        <dbReference type="ARBA" id="ARBA00022989"/>
    </source>
</evidence>
<gene>
    <name evidence="7" type="ORF">F3Y22_tig00110616pilonHSYRG00012</name>
</gene>
<evidence type="ECO:0000256" key="2">
    <source>
        <dbReference type="ARBA" id="ARBA00010583"/>
    </source>
</evidence>
<dbReference type="PANTHER" id="PTHR12428:SF34">
    <property type="entry name" value="MITOCHONDRIAL INNER MEMBRANE PROTEIN OXA1-LIKE"/>
    <property type="match status" value="1"/>
</dbReference>
<keyword evidence="4" id="KW-1133">Transmembrane helix</keyword>